<keyword evidence="4" id="KW-0479">Metal-binding</keyword>
<evidence type="ECO:0000256" key="7">
    <source>
        <dbReference type="ARBA" id="ARBA00023136"/>
    </source>
</evidence>
<evidence type="ECO:0000313" key="8">
    <source>
        <dbReference type="Ensembl" id="ENSSSCP00070002175.1"/>
    </source>
</evidence>
<evidence type="ECO:0000256" key="1">
    <source>
        <dbReference type="ARBA" id="ARBA00004370"/>
    </source>
</evidence>
<dbReference type="GO" id="GO:0016020">
    <property type="term" value="C:membrane"/>
    <property type="evidence" value="ECO:0007669"/>
    <property type="project" value="UniProtKB-SubCell"/>
</dbReference>
<reference evidence="8" key="2">
    <citation type="submission" date="2025-08" db="UniProtKB">
        <authorList>
            <consortium name="Ensembl"/>
        </authorList>
    </citation>
    <scope>IDENTIFICATION</scope>
</reference>
<evidence type="ECO:0000256" key="2">
    <source>
        <dbReference type="ARBA" id="ARBA00022617"/>
    </source>
</evidence>
<sequence length="145" mass="16790">ELFIFLYHLGKHKHSKKRNFYQLFIRNAVPLGTIAKHEVDRFWNKNIGSNCPLSPHITLNSLFLPMIPISHHGTCVTLSSTDLHRQICNCLPLMYHIWNGTQPLMTGIHMKSLSSQHHLPTNHYINLCSCMLLLFSTRKNLFVQS</sequence>
<dbReference type="Gene3D" id="1.20.5.540">
    <property type="entry name" value="Single helix bin"/>
    <property type="match status" value="1"/>
</dbReference>
<protein>
    <submittedName>
        <fullName evidence="8">Uncharacterized protein</fullName>
    </submittedName>
</protein>
<comment type="subcellular location">
    <subcellularLocation>
        <location evidence="1">Membrane</location>
    </subcellularLocation>
</comment>
<dbReference type="PANTHER" id="PTHR10978">
    <property type="entry name" value="SUCCINATE DEHYDROGENASE CYTOCHROME B560 SUBUNIT"/>
    <property type="match status" value="1"/>
</dbReference>
<keyword evidence="6" id="KW-0408">Iron</keyword>
<evidence type="ECO:0000256" key="6">
    <source>
        <dbReference type="ARBA" id="ARBA00023004"/>
    </source>
</evidence>
<organism evidence="8 9">
    <name type="scientific">Sus scrofa</name>
    <name type="common">Pig</name>
    <dbReference type="NCBI Taxonomy" id="9823"/>
    <lineage>
        <taxon>Eukaryota</taxon>
        <taxon>Metazoa</taxon>
        <taxon>Chordata</taxon>
        <taxon>Craniata</taxon>
        <taxon>Vertebrata</taxon>
        <taxon>Euteleostomi</taxon>
        <taxon>Mammalia</taxon>
        <taxon>Eutheria</taxon>
        <taxon>Laurasiatheria</taxon>
        <taxon>Artiodactyla</taxon>
        <taxon>Suina</taxon>
        <taxon>Suidae</taxon>
        <taxon>Sus</taxon>
    </lineage>
</organism>
<keyword evidence="7" id="KW-0472">Membrane</keyword>
<dbReference type="AlphaFoldDB" id="A0A4X1SIL1"/>
<evidence type="ECO:0000256" key="4">
    <source>
        <dbReference type="ARBA" id="ARBA00022723"/>
    </source>
</evidence>
<proteinExistence type="predicted"/>
<dbReference type="GO" id="GO:0006099">
    <property type="term" value="P:tricarboxylic acid cycle"/>
    <property type="evidence" value="ECO:0007669"/>
    <property type="project" value="InterPro"/>
</dbReference>
<reference evidence="9" key="1">
    <citation type="submission" date="2017-08" db="EMBL/GenBank/DDBJ databases">
        <title>USMARCv1.0.</title>
        <authorList>
            <person name="Hannum G.I."/>
            <person name="Koren S."/>
            <person name="Schroeder S.G."/>
            <person name="Chin S.C."/>
            <person name="Nonneman D.J."/>
            <person name="Becker S.A."/>
            <person name="Rosen B.D."/>
            <person name="Bickhart D.M."/>
            <person name="Putnam N.H."/>
            <person name="Green R.E."/>
            <person name="Tuggle C.K."/>
            <person name="Liu H."/>
            <person name="Rohrer G.A."/>
            <person name="Warr A."/>
            <person name="Hall R."/>
            <person name="Kim K."/>
            <person name="Hume D.A."/>
            <person name="Talbot R."/>
            <person name="Chow W."/>
            <person name="Howe K."/>
            <person name="Schwartz A.S."/>
            <person name="Watson M."/>
            <person name="Archibald A.L."/>
            <person name="Phillippy A.M."/>
            <person name="Smith T.P.L."/>
        </authorList>
    </citation>
    <scope>NUCLEOTIDE SEQUENCE [LARGE SCALE GENOMIC DNA]</scope>
</reference>
<dbReference type="PANTHER" id="PTHR10978:SF5">
    <property type="entry name" value="SUCCINATE DEHYDROGENASE CYTOCHROME B560 SUBUNIT, MITOCHONDRIAL"/>
    <property type="match status" value="1"/>
</dbReference>
<keyword evidence="2" id="KW-0349">Heme</keyword>
<evidence type="ECO:0000313" key="9">
    <source>
        <dbReference type="Proteomes" id="UP000314985"/>
    </source>
</evidence>
<dbReference type="Ensembl" id="ENSSSCT00070002607.1">
    <property type="protein sequence ID" value="ENSSSCP00070002175.1"/>
    <property type="gene ID" value="ENSSSCG00070001395.1"/>
</dbReference>
<keyword evidence="5" id="KW-1133">Transmembrane helix</keyword>
<accession>A0A4X1SIL1</accession>
<keyword evidence="3" id="KW-0812">Transmembrane</keyword>
<name>A0A4X1SIL1_PIG</name>
<dbReference type="InterPro" id="IPR014314">
    <property type="entry name" value="Succ_DH_cytb556"/>
</dbReference>
<dbReference type="GO" id="GO:0046872">
    <property type="term" value="F:metal ion binding"/>
    <property type="evidence" value="ECO:0007669"/>
    <property type="project" value="UniProtKB-KW"/>
</dbReference>
<dbReference type="Proteomes" id="UP000314985">
    <property type="component" value="Unassembled WGS sequence"/>
</dbReference>
<evidence type="ECO:0000256" key="5">
    <source>
        <dbReference type="ARBA" id="ARBA00022989"/>
    </source>
</evidence>
<evidence type="ECO:0000256" key="3">
    <source>
        <dbReference type="ARBA" id="ARBA00022692"/>
    </source>
</evidence>
<dbReference type="GO" id="GO:0009055">
    <property type="term" value="F:electron transfer activity"/>
    <property type="evidence" value="ECO:0007669"/>
    <property type="project" value="InterPro"/>
</dbReference>